<evidence type="ECO:0000256" key="5">
    <source>
        <dbReference type="ARBA" id="ARBA00022722"/>
    </source>
</evidence>
<dbReference type="GO" id="GO:0006310">
    <property type="term" value="P:DNA recombination"/>
    <property type="evidence" value="ECO:0007669"/>
    <property type="project" value="UniProtKB-KW"/>
</dbReference>
<dbReference type="Pfam" id="PF08284">
    <property type="entry name" value="RVP_2"/>
    <property type="match status" value="2"/>
</dbReference>
<keyword evidence="16" id="KW-0862">Zinc</keyword>
<keyword evidence="4" id="KW-0548">Nucleotidyltransferase</keyword>
<evidence type="ECO:0000256" key="14">
    <source>
        <dbReference type="ARBA" id="ARBA00023125"/>
    </source>
</evidence>
<dbReference type="PANTHER" id="PTHR37984:SF5">
    <property type="entry name" value="PROTEIN NYNRIN-LIKE"/>
    <property type="match status" value="1"/>
</dbReference>
<evidence type="ECO:0000256" key="9">
    <source>
        <dbReference type="ARBA" id="ARBA00022801"/>
    </source>
</evidence>
<dbReference type="Gene3D" id="3.30.70.270">
    <property type="match status" value="2"/>
</dbReference>
<dbReference type="GO" id="GO:0006508">
    <property type="term" value="P:proteolysis"/>
    <property type="evidence" value="ECO:0007669"/>
    <property type="project" value="UniProtKB-KW"/>
</dbReference>
<dbReference type="CDD" id="cd00303">
    <property type="entry name" value="retropepsin_like"/>
    <property type="match status" value="1"/>
</dbReference>
<evidence type="ECO:0000256" key="4">
    <source>
        <dbReference type="ARBA" id="ARBA00022695"/>
    </source>
</evidence>
<evidence type="ECO:0000256" key="17">
    <source>
        <dbReference type="SAM" id="MobiDB-lite"/>
    </source>
</evidence>
<dbReference type="Pfam" id="PF00078">
    <property type="entry name" value="RVT_1"/>
    <property type="match status" value="1"/>
</dbReference>
<dbReference type="GO" id="GO:0003964">
    <property type="term" value="F:RNA-directed DNA polymerase activity"/>
    <property type="evidence" value="ECO:0007669"/>
    <property type="project" value="UniProtKB-KW"/>
</dbReference>
<dbReference type="GO" id="GO:0008270">
    <property type="term" value="F:zinc ion binding"/>
    <property type="evidence" value="ECO:0007669"/>
    <property type="project" value="UniProtKB-KW"/>
</dbReference>
<dbReference type="Pfam" id="PF17917">
    <property type="entry name" value="RT_RNaseH"/>
    <property type="match status" value="1"/>
</dbReference>
<reference evidence="19" key="1">
    <citation type="journal article" date="2019" name="Sci. Rep.">
        <title>Draft genome of Tanacetum cinerariifolium, the natural source of mosquito coil.</title>
        <authorList>
            <person name="Yamashiro T."/>
            <person name="Shiraishi A."/>
            <person name="Satake H."/>
            <person name="Nakayama K."/>
        </authorList>
    </citation>
    <scope>NUCLEOTIDE SEQUENCE</scope>
</reference>
<evidence type="ECO:0000256" key="7">
    <source>
        <dbReference type="ARBA" id="ARBA00022750"/>
    </source>
</evidence>
<dbReference type="Gene3D" id="1.10.340.70">
    <property type="match status" value="1"/>
</dbReference>
<dbReference type="GO" id="GO:0003887">
    <property type="term" value="F:DNA-directed DNA polymerase activity"/>
    <property type="evidence" value="ECO:0007669"/>
    <property type="project" value="UniProtKB-KW"/>
</dbReference>
<feature type="region of interest" description="Disordered" evidence="17">
    <location>
        <begin position="1652"/>
        <end position="1714"/>
    </location>
</feature>
<feature type="compositionally biased region" description="Acidic residues" evidence="17">
    <location>
        <begin position="1676"/>
        <end position="1687"/>
    </location>
</feature>
<dbReference type="GO" id="GO:0004190">
    <property type="term" value="F:aspartic-type endopeptidase activity"/>
    <property type="evidence" value="ECO:0007669"/>
    <property type="project" value="UniProtKB-KW"/>
</dbReference>
<proteinExistence type="predicted"/>
<feature type="domain" description="CCHC-type" evidence="18">
    <location>
        <begin position="1225"/>
        <end position="1239"/>
    </location>
</feature>
<evidence type="ECO:0000256" key="10">
    <source>
        <dbReference type="ARBA" id="ARBA00022842"/>
    </source>
</evidence>
<evidence type="ECO:0000256" key="1">
    <source>
        <dbReference type="ARBA" id="ARBA00012493"/>
    </source>
</evidence>
<dbReference type="InterPro" id="IPR001878">
    <property type="entry name" value="Znf_CCHC"/>
</dbReference>
<comment type="caution">
    <text evidence="19">The sequence shown here is derived from an EMBL/GenBank/DDBJ whole genome shotgun (WGS) entry which is preliminary data.</text>
</comment>
<name>A0A6L2KI85_TANCI</name>
<keyword evidence="15" id="KW-0233">DNA recombination</keyword>
<evidence type="ECO:0000256" key="12">
    <source>
        <dbReference type="ARBA" id="ARBA00022918"/>
    </source>
</evidence>
<dbReference type="EC" id="2.7.7.49" evidence="1"/>
<dbReference type="GO" id="GO:0015074">
    <property type="term" value="P:DNA integration"/>
    <property type="evidence" value="ECO:0007669"/>
    <property type="project" value="UniProtKB-KW"/>
</dbReference>
<feature type="compositionally biased region" description="Low complexity" evidence="17">
    <location>
        <begin position="1698"/>
        <end position="1708"/>
    </location>
</feature>
<keyword evidence="11" id="KW-0229">DNA integration</keyword>
<keyword evidence="2" id="KW-0645">Protease</keyword>
<dbReference type="SMART" id="SM00343">
    <property type="entry name" value="ZnF_C2HC"/>
    <property type="match status" value="2"/>
</dbReference>
<organism evidence="19">
    <name type="scientific">Tanacetum cinerariifolium</name>
    <name type="common">Dalmatian daisy</name>
    <name type="synonym">Chrysanthemum cinerariifolium</name>
    <dbReference type="NCBI Taxonomy" id="118510"/>
    <lineage>
        <taxon>Eukaryota</taxon>
        <taxon>Viridiplantae</taxon>
        <taxon>Streptophyta</taxon>
        <taxon>Embryophyta</taxon>
        <taxon>Tracheophyta</taxon>
        <taxon>Spermatophyta</taxon>
        <taxon>Magnoliopsida</taxon>
        <taxon>eudicotyledons</taxon>
        <taxon>Gunneridae</taxon>
        <taxon>Pentapetalae</taxon>
        <taxon>asterids</taxon>
        <taxon>campanulids</taxon>
        <taxon>Asterales</taxon>
        <taxon>Asteraceae</taxon>
        <taxon>Asteroideae</taxon>
        <taxon>Anthemideae</taxon>
        <taxon>Anthemidinae</taxon>
        <taxon>Tanacetum</taxon>
    </lineage>
</organism>
<keyword evidence="5" id="KW-0540">Nuclease</keyword>
<feature type="compositionally biased region" description="Basic and acidic residues" evidence="17">
    <location>
        <begin position="1662"/>
        <end position="1675"/>
    </location>
</feature>
<dbReference type="PANTHER" id="PTHR37984">
    <property type="entry name" value="PROTEIN CBG26694"/>
    <property type="match status" value="1"/>
</dbReference>
<evidence type="ECO:0000259" key="18">
    <source>
        <dbReference type="PROSITE" id="PS50158"/>
    </source>
</evidence>
<keyword evidence="14" id="KW-0238">DNA-binding</keyword>
<keyword evidence="3" id="KW-0808">Transferase</keyword>
<dbReference type="GO" id="GO:0003677">
    <property type="term" value="F:DNA binding"/>
    <property type="evidence" value="ECO:0007669"/>
    <property type="project" value="UniProtKB-KW"/>
</dbReference>
<keyword evidence="7" id="KW-0064">Aspartyl protease</keyword>
<keyword evidence="16" id="KW-0863">Zinc-finger</keyword>
<dbReference type="EMBL" id="BKCJ010002313">
    <property type="protein sequence ID" value="GEU47715.1"/>
    <property type="molecule type" value="Genomic_DNA"/>
</dbReference>
<dbReference type="InterPro" id="IPR043128">
    <property type="entry name" value="Rev_trsase/Diguanyl_cyclase"/>
</dbReference>
<evidence type="ECO:0000256" key="2">
    <source>
        <dbReference type="ARBA" id="ARBA00022670"/>
    </source>
</evidence>
<dbReference type="InterPro" id="IPR041373">
    <property type="entry name" value="RT_RNaseH"/>
</dbReference>
<dbReference type="CDD" id="cd09274">
    <property type="entry name" value="RNase_HI_RT_Ty3"/>
    <property type="match status" value="1"/>
</dbReference>
<dbReference type="SUPFAM" id="SSF50630">
    <property type="entry name" value="Acid proteases"/>
    <property type="match status" value="1"/>
</dbReference>
<dbReference type="InterPro" id="IPR043502">
    <property type="entry name" value="DNA/RNA_pol_sf"/>
</dbReference>
<dbReference type="Pfam" id="PF24626">
    <property type="entry name" value="SH3_Tf2-1"/>
    <property type="match status" value="2"/>
</dbReference>
<evidence type="ECO:0000256" key="16">
    <source>
        <dbReference type="PROSITE-ProRule" id="PRU00047"/>
    </source>
</evidence>
<evidence type="ECO:0000313" key="19">
    <source>
        <dbReference type="EMBL" id="GEU47715.1"/>
    </source>
</evidence>
<evidence type="ECO:0000256" key="11">
    <source>
        <dbReference type="ARBA" id="ARBA00022908"/>
    </source>
</evidence>
<sequence>MSPPARASHAKFHWGTAFTTERKRYTDLVMKLRMKHTNRRVRIPKGLYPCRIEAKMTKKQVGGEWIIEREMVMISKEGTIFKFPEYRSNEFAPHRLPQHEGNMNGWLIEDEDEPLGYEASDKEVESDLESTARKEFCPSNEIKNLESEFWNHKMWEPIMPAIHRFHELAKLVPHLVTLESSRIKRARILIDEAVSCGTLTKGNEERKGVEELSKQGGGRNDDKRAKVSKGFMALTFYRNEYTGPHPKCAKCWTYHPEGNRFTIEGNQYTRNNGNQVKGRSFNVNAVGALQDPNIITGTFSLNNHYATVLFDSRADFSFISTDFATLLNVKPSFVNPGYVIEVADGKNVEDDRISRNCKLELGNSLFPIDLIPLGHGSFDVIVGMDWLSEHKDKIVCYEGSPPQRQVKFRTDLVLRETSVAKSSYRLAPSEMQELSMQLQELHDKGFIRPSHSPLGSLVLIDDLFDQQQGASYFARINLRSGYHQLRVHEDDISKTTFRTRYGNFEFTVMTFGLTNAPTVFMDLMNRVCKPYLDKLIIVFIDDIMVYSKSKEEHEVYLRLELELLNKEKLYAKFSKYEFWLQEVQFLGHVVNQNHIHIDPSKIEAVKNWKSPTTPFEIRSFLGLAGYYQCFIEEAFQTFKDKLCNAPILSFPDGVEDFVVYCNASNQGLGCVIMQRGKVIAYASRLLKIHEKNYTTHDLELGAVVFALKTWRRYLYGTKSVIYTDHKSLQHIFDQKELNMRQRRWIELFSDYECETRYHPGGMILAAQGAAFKQENVLAERIHGLDQQMERREDESLYFLGRIWVSLVGVVRMIILDEAHKTRYSLHPRADKMYHDLRDMYWWLGMTRDIAIYVSKYLTYSKVMVEHQRTLGLLQQPEIPEWKWDKITMDFITKLPKIKSGHDTLWAEIRESSLIKPELVQEATDKVVLIKEKLKAGEIIKRAMLTIDKGKLAPKYVGPFEILERIRPVAYRLRLPKELSEVHNTFHVSNLKKCLADANLHVPLDEIKINKTLHFVEKPVQIMDHEVKTLKCCKILIVKVRWNSKRGPKFTWEREDHMKASHPYLFVTIAGEFYSPIFTMFSWDGNDTNYACSDSLLLTPLCCDDIHDVTPRISALAGCDTEQLPHHEEEGQVDGLLKDVVELEVDLVAAGMDWEDFRTLIREEFCPSNEIQKLETKLQNHAMVGAGHTAYTNRLHELARRENRGMTPKCTTCNFYHPPEAPCRTCLNCNHQGHLAKDCRVVPRNVNPVNVRNPVAAREAYFKCGGTDHYKSACPRLNRGQRPGVNRSSQALAINGFRVMGTTVTRHVGGHLCIEPSDLGFSYEIEIASGQLVEIDKVIKGGKLEIDGHVFDINLKSFESECFDVIIRMDWFSNHKDEIIYHENVVRIPLLDGKVLRVLGERPKEKARHLMSAKAKEHKQEEMVMVRDFLEVFSDDLSRLSYIREIEFRIKLVPRAILVMKSSYRLAPSKMEELSELFSDYDCEIRYHPGKVNVVANVFSRKERIKPKRIRSINMTLQSSTKGKILAAQKEASYESAGLQKGLDDMIERMSDGAFVALEGVVRIEKKGKLAPRFVGPFETTEQVSPVAYRLRLPEEFHGVHDTFHVSNLKKCLADPTLQVPLDEIQVDAQLNSVLSAGDLGVATPSALEYAETDNDNDLSIYEEPKPASKPTFKDTNDDDDLESDNDNDSSIYEEPKATSKPKAASKPTFSKTNDDDDDLERCVLFLRDLDALVEQVVKKRIRSKVKLNNCILFVRASEALDVGLGVTAPKAPKVFLIKSSEDENAVEDCLVESLLESLFVRLYVKRNACKIFGLESYFGGKYHEEVFWKSPSLLFSTPPKPLLRAPSPVARIDVIDEILEEDFDALLDKGSKILYSIEGTPLEDKIFAEFDEFIAMNIEENIKPEISSSLIDVIDELLEEDFDALLDEGRKILYSIKGTPLEDKIFVEFDEFIAMNIKENTKPEINKEEITFEKITFDTDCKFKISLDEPPMDLELKPLPDHLEYTFLEEPSYLPMIISSQLSKQEKRSSLFIKDASKLLLGKQQTFLVSVHLLVNIKFNS</sequence>
<dbReference type="InterPro" id="IPR056924">
    <property type="entry name" value="SH3_Tf2-1"/>
</dbReference>
<evidence type="ECO:0000256" key="6">
    <source>
        <dbReference type="ARBA" id="ARBA00022723"/>
    </source>
</evidence>
<keyword evidence="12 19" id="KW-0695">RNA-directed DNA polymerase</keyword>
<dbReference type="InterPro" id="IPR021109">
    <property type="entry name" value="Peptidase_aspartic_dom_sf"/>
</dbReference>
<protein>
    <recommendedName>
        <fullName evidence="1">RNA-directed DNA polymerase</fullName>
        <ecNumber evidence="1">2.7.7.49</ecNumber>
    </recommendedName>
</protein>
<dbReference type="Pfam" id="PF17921">
    <property type="entry name" value="Integrase_H2C2"/>
    <property type="match status" value="1"/>
</dbReference>
<keyword evidence="10" id="KW-0460">Magnesium</keyword>
<evidence type="ECO:0000256" key="13">
    <source>
        <dbReference type="ARBA" id="ARBA00022932"/>
    </source>
</evidence>
<dbReference type="Gene3D" id="3.10.10.10">
    <property type="entry name" value="HIV Type 1 Reverse Transcriptase, subunit A, domain 1"/>
    <property type="match status" value="2"/>
</dbReference>
<dbReference type="InterPro" id="IPR041588">
    <property type="entry name" value="Integrase_H2C2"/>
</dbReference>
<dbReference type="GO" id="GO:0004519">
    <property type="term" value="F:endonuclease activity"/>
    <property type="evidence" value="ECO:0007669"/>
    <property type="project" value="UniProtKB-KW"/>
</dbReference>
<keyword evidence="13" id="KW-0239">DNA-directed DNA polymerase</keyword>
<dbReference type="Gene3D" id="4.10.60.10">
    <property type="entry name" value="Zinc finger, CCHC-type"/>
    <property type="match status" value="1"/>
</dbReference>
<dbReference type="CDD" id="cd01647">
    <property type="entry name" value="RT_LTR"/>
    <property type="match status" value="1"/>
</dbReference>
<evidence type="ECO:0000256" key="15">
    <source>
        <dbReference type="ARBA" id="ARBA00023172"/>
    </source>
</evidence>
<dbReference type="Gene3D" id="2.40.70.10">
    <property type="entry name" value="Acid Proteases"/>
    <property type="match status" value="1"/>
</dbReference>
<gene>
    <name evidence="19" type="ORF">Tci_019693</name>
</gene>
<dbReference type="InterPro" id="IPR000477">
    <property type="entry name" value="RT_dom"/>
</dbReference>
<evidence type="ECO:0000256" key="3">
    <source>
        <dbReference type="ARBA" id="ARBA00022679"/>
    </source>
</evidence>
<keyword evidence="8" id="KW-0255">Endonuclease</keyword>
<keyword evidence="9" id="KW-0378">Hydrolase</keyword>
<dbReference type="SUPFAM" id="SSF56672">
    <property type="entry name" value="DNA/RNA polymerases"/>
    <property type="match status" value="1"/>
</dbReference>
<dbReference type="InterPro" id="IPR050951">
    <property type="entry name" value="Retrovirus_Pol_polyprotein"/>
</dbReference>
<dbReference type="PROSITE" id="PS50158">
    <property type="entry name" value="ZF_CCHC"/>
    <property type="match status" value="1"/>
</dbReference>
<keyword evidence="6" id="KW-0479">Metal-binding</keyword>
<accession>A0A6L2KI85</accession>
<evidence type="ECO:0000256" key="8">
    <source>
        <dbReference type="ARBA" id="ARBA00022759"/>
    </source>
</evidence>